<evidence type="ECO:0000256" key="4">
    <source>
        <dbReference type="ARBA" id="ARBA00022723"/>
    </source>
</evidence>
<dbReference type="InterPro" id="IPR022496">
    <property type="entry name" value="T6A_TsaB"/>
</dbReference>
<keyword evidence="5" id="KW-0408">Iron</keyword>
<dbReference type="GO" id="GO:0046872">
    <property type="term" value="F:metal ion binding"/>
    <property type="evidence" value="ECO:0007669"/>
    <property type="project" value="UniProtKB-KW"/>
</dbReference>
<reference evidence="9 10" key="1">
    <citation type="submission" date="2016-11" db="EMBL/GenBank/DDBJ databases">
        <title>Trade-off between light-utilization and light-protection in marine flavobacteria.</title>
        <authorList>
            <person name="Kumagai Y."/>
        </authorList>
    </citation>
    <scope>NUCLEOTIDE SEQUENCE [LARGE SCALE GENOMIC DNA]</scope>
    <source>
        <strain evidence="9 10">JCM 17109</strain>
    </source>
</reference>
<comment type="catalytic activity">
    <reaction evidence="7">
        <text>L-threonylcarbamoyladenylate + adenosine(37) in tRNA = N(6)-L-threonylcarbamoyladenosine(37) in tRNA + AMP + H(+)</text>
        <dbReference type="Rhea" id="RHEA:37059"/>
        <dbReference type="Rhea" id="RHEA-COMP:10162"/>
        <dbReference type="Rhea" id="RHEA-COMP:10163"/>
        <dbReference type="ChEBI" id="CHEBI:15378"/>
        <dbReference type="ChEBI" id="CHEBI:73682"/>
        <dbReference type="ChEBI" id="CHEBI:74411"/>
        <dbReference type="ChEBI" id="CHEBI:74418"/>
        <dbReference type="ChEBI" id="CHEBI:456215"/>
        <dbReference type="EC" id="2.3.1.234"/>
    </reaction>
</comment>
<proteinExistence type="predicted"/>
<keyword evidence="10" id="KW-1185">Reference proteome</keyword>
<dbReference type="EMBL" id="MQUC01000003">
    <property type="protein sequence ID" value="PRP67587.1"/>
    <property type="molecule type" value="Genomic_DNA"/>
</dbReference>
<keyword evidence="2 9" id="KW-0808">Transferase</keyword>
<dbReference type="AlphaFoldDB" id="A0A2S9WVS6"/>
<dbReference type="GO" id="GO:0061711">
    <property type="term" value="F:tRNA N(6)-L-threonylcarbamoyladenine synthase activity"/>
    <property type="evidence" value="ECO:0007669"/>
    <property type="project" value="UniProtKB-EC"/>
</dbReference>
<evidence type="ECO:0000256" key="7">
    <source>
        <dbReference type="ARBA" id="ARBA00048117"/>
    </source>
</evidence>
<evidence type="ECO:0000256" key="1">
    <source>
        <dbReference type="ARBA" id="ARBA00012156"/>
    </source>
</evidence>
<dbReference type="InterPro" id="IPR000905">
    <property type="entry name" value="Gcp-like_dom"/>
</dbReference>
<keyword evidence="3" id="KW-0819">tRNA processing</keyword>
<sequence length="228" mass="25040">MPLILCLETSSTNCSVALATNRGSFENDLGVVNCLDLNEDQSDSYSHGERLHVFIDGILKRNELSTTDLDAIAVSKGPGSYTGLRIGVASAKGLCFALDIPLIAIDTLESLALQAPQPSNYVIPMLDARRMEVYTSVFQNNKKIKETTAAILEPTTFQQILNENNVTVIGSGALKFKELNKDHKNTYVDALPTALTMCDLAMAAYKKSDIVEDIAYFEPFYLKEFKSN</sequence>
<dbReference type="CDD" id="cd24032">
    <property type="entry name" value="ASKHA_NBD_TsaB"/>
    <property type="match status" value="1"/>
</dbReference>
<protein>
    <recommendedName>
        <fullName evidence="1">N(6)-L-threonylcarbamoyladenine synthase</fullName>
        <ecNumber evidence="1">2.3.1.234</ecNumber>
    </recommendedName>
</protein>
<evidence type="ECO:0000313" key="9">
    <source>
        <dbReference type="EMBL" id="PRP67587.1"/>
    </source>
</evidence>
<dbReference type="GO" id="GO:0002949">
    <property type="term" value="P:tRNA threonylcarbamoyladenosine modification"/>
    <property type="evidence" value="ECO:0007669"/>
    <property type="project" value="InterPro"/>
</dbReference>
<feature type="domain" description="Gcp-like" evidence="8">
    <location>
        <begin position="46"/>
        <end position="214"/>
    </location>
</feature>
<dbReference type="OrthoDB" id="9784166at2"/>
<dbReference type="PANTHER" id="PTHR11735">
    <property type="entry name" value="TRNA N6-ADENOSINE THREONYLCARBAMOYLTRANSFERASE"/>
    <property type="match status" value="1"/>
</dbReference>
<dbReference type="Proteomes" id="UP000239532">
    <property type="component" value="Unassembled WGS sequence"/>
</dbReference>
<comment type="caution">
    <text evidence="9">The sequence shown here is derived from an EMBL/GenBank/DDBJ whole genome shotgun (WGS) entry which is preliminary data.</text>
</comment>
<dbReference type="PANTHER" id="PTHR11735:SF11">
    <property type="entry name" value="TRNA THREONYLCARBAMOYLADENOSINE BIOSYNTHESIS PROTEIN TSAB"/>
    <property type="match status" value="1"/>
</dbReference>
<gene>
    <name evidence="9" type="ORF">BST86_11030</name>
</gene>
<accession>A0A2S9WVS6</accession>
<dbReference type="EC" id="2.3.1.234" evidence="1"/>
<dbReference type="InterPro" id="IPR043129">
    <property type="entry name" value="ATPase_NBD"/>
</dbReference>
<evidence type="ECO:0000256" key="2">
    <source>
        <dbReference type="ARBA" id="ARBA00022679"/>
    </source>
</evidence>
<evidence type="ECO:0000313" key="10">
    <source>
        <dbReference type="Proteomes" id="UP000239532"/>
    </source>
</evidence>
<evidence type="ECO:0000259" key="8">
    <source>
        <dbReference type="Pfam" id="PF00814"/>
    </source>
</evidence>
<name>A0A2S9WVS6_9FLAO</name>
<dbReference type="GO" id="GO:0005829">
    <property type="term" value="C:cytosol"/>
    <property type="evidence" value="ECO:0007669"/>
    <property type="project" value="TreeGrafter"/>
</dbReference>
<evidence type="ECO:0000256" key="5">
    <source>
        <dbReference type="ARBA" id="ARBA00023004"/>
    </source>
</evidence>
<dbReference type="SUPFAM" id="SSF53067">
    <property type="entry name" value="Actin-like ATPase domain"/>
    <property type="match status" value="2"/>
</dbReference>
<dbReference type="Gene3D" id="3.30.420.40">
    <property type="match status" value="2"/>
</dbReference>
<dbReference type="RefSeq" id="WP_105983306.1">
    <property type="nucleotide sequence ID" value="NZ_MQUC01000003.1"/>
</dbReference>
<organism evidence="9 10">
    <name type="scientific">Nonlabens agnitus</name>
    <dbReference type="NCBI Taxonomy" id="870484"/>
    <lineage>
        <taxon>Bacteria</taxon>
        <taxon>Pseudomonadati</taxon>
        <taxon>Bacteroidota</taxon>
        <taxon>Flavobacteriia</taxon>
        <taxon>Flavobacteriales</taxon>
        <taxon>Flavobacteriaceae</taxon>
        <taxon>Nonlabens</taxon>
    </lineage>
</organism>
<evidence type="ECO:0000256" key="3">
    <source>
        <dbReference type="ARBA" id="ARBA00022694"/>
    </source>
</evidence>
<dbReference type="Pfam" id="PF00814">
    <property type="entry name" value="TsaD"/>
    <property type="match status" value="1"/>
</dbReference>
<keyword evidence="6" id="KW-0012">Acyltransferase</keyword>
<keyword evidence="4" id="KW-0479">Metal-binding</keyword>
<dbReference type="PRINTS" id="PR00789">
    <property type="entry name" value="OSIALOPTASE"/>
</dbReference>
<dbReference type="InterPro" id="IPR017861">
    <property type="entry name" value="KAE1/TsaD"/>
</dbReference>
<dbReference type="NCBIfam" id="TIGR03725">
    <property type="entry name" value="T6A_YeaZ"/>
    <property type="match status" value="1"/>
</dbReference>
<evidence type="ECO:0000256" key="6">
    <source>
        <dbReference type="ARBA" id="ARBA00023315"/>
    </source>
</evidence>